<dbReference type="PANTHER" id="PTHR40606">
    <property type="match status" value="1"/>
</dbReference>
<dbReference type="InterPro" id="IPR010879">
    <property type="entry name" value="DUF1508"/>
</dbReference>
<protein>
    <submittedName>
        <fullName evidence="2">DUF1508 domain-containing protein</fullName>
    </submittedName>
</protein>
<reference evidence="2 3" key="1">
    <citation type="submission" date="2019-01" db="EMBL/GenBank/DDBJ databases">
        <title>The draft genome of Rhizobium sp. 24NR.</title>
        <authorList>
            <person name="Liu L."/>
            <person name="Liang L."/>
            <person name="Shi S."/>
            <person name="Xu L."/>
            <person name="Wang X."/>
            <person name="Li L."/>
            <person name="Zhang X."/>
        </authorList>
    </citation>
    <scope>NUCLEOTIDE SEQUENCE [LARGE SCALE GENOMIC DNA]</scope>
    <source>
        <strain evidence="2 3">24NR</strain>
    </source>
</reference>
<name>A0A3S3VEF6_9HYPH</name>
<accession>A0A3S3VEF6</accession>
<sequence length="62" mass="6949">MYKFEVYQDKAGEYRFRFRASNGELMFSSEGYSAKASALKSIESLKKNIPAATIEDQTTATA</sequence>
<evidence type="ECO:0000313" key="3">
    <source>
        <dbReference type="Proteomes" id="UP000287687"/>
    </source>
</evidence>
<organism evidence="2 3">
    <name type="scientific">Neorhizobium lilium</name>
    <dbReference type="NCBI Taxonomy" id="2503024"/>
    <lineage>
        <taxon>Bacteria</taxon>
        <taxon>Pseudomonadati</taxon>
        <taxon>Pseudomonadota</taxon>
        <taxon>Alphaproteobacteria</taxon>
        <taxon>Hyphomicrobiales</taxon>
        <taxon>Rhizobiaceae</taxon>
        <taxon>Rhizobium/Agrobacterium group</taxon>
        <taxon>Neorhizobium</taxon>
    </lineage>
</organism>
<dbReference type="InterPro" id="IPR051141">
    <property type="entry name" value="UPF0339_domain"/>
</dbReference>
<evidence type="ECO:0000313" key="2">
    <source>
        <dbReference type="EMBL" id="RWX74738.1"/>
    </source>
</evidence>
<dbReference type="AlphaFoldDB" id="A0A3S3VEF6"/>
<dbReference type="SUPFAM" id="SSF160113">
    <property type="entry name" value="YegP-like"/>
    <property type="match status" value="1"/>
</dbReference>
<dbReference type="PANTHER" id="PTHR40606:SF1">
    <property type="entry name" value="UPF0339 PROTEIN YEGP"/>
    <property type="match status" value="1"/>
</dbReference>
<proteinExistence type="predicted"/>
<feature type="domain" description="DUF1508" evidence="1">
    <location>
        <begin position="9"/>
        <end position="56"/>
    </location>
</feature>
<dbReference type="EMBL" id="SBIP01000006">
    <property type="protein sequence ID" value="RWX74738.1"/>
    <property type="molecule type" value="Genomic_DNA"/>
</dbReference>
<dbReference type="OrthoDB" id="9802792at2"/>
<keyword evidence="3" id="KW-1185">Reference proteome</keyword>
<dbReference type="Proteomes" id="UP000287687">
    <property type="component" value="Unassembled WGS sequence"/>
</dbReference>
<dbReference type="Pfam" id="PF07411">
    <property type="entry name" value="DUF1508"/>
    <property type="match status" value="1"/>
</dbReference>
<comment type="caution">
    <text evidence="2">The sequence shown here is derived from an EMBL/GenBank/DDBJ whole genome shotgun (WGS) entry which is preliminary data.</text>
</comment>
<dbReference type="InterPro" id="IPR036913">
    <property type="entry name" value="YegP-like_sf"/>
</dbReference>
<dbReference type="RefSeq" id="WP_128445399.1">
    <property type="nucleotide sequence ID" value="NZ_SBIP01000006.1"/>
</dbReference>
<evidence type="ECO:0000259" key="1">
    <source>
        <dbReference type="Pfam" id="PF07411"/>
    </source>
</evidence>
<gene>
    <name evidence="2" type="ORF">EPK99_22775</name>
</gene>
<dbReference type="Gene3D" id="3.30.160.160">
    <property type="entry name" value="YegP-like"/>
    <property type="match status" value="1"/>
</dbReference>